<keyword evidence="7" id="KW-1185">Reference proteome</keyword>
<dbReference type="InterPro" id="IPR011993">
    <property type="entry name" value="PH-like_dom_sf"/>
</dbReference>
<dbReference type="InterPro" id="IPR035892">
    <property type="entry name" value="C2_domain_sf"/>
</dbReference>
<dbReference type="PANTHER" id="PTHR10336">
    <property type="entry name" value="PHOSPHOINOSITIDE-SPECIFIC PHOSPHOLIPASE C FAMILY PROTEIN"/>
    <property type="match status" value="1"/>
</dbReference>
<feature type="region of interest" description="Disordered" evidence="3">
    <location>
        <begin position="537"/>
        <end position="567"/>
    </location>
</feature>
<dbReference type="PRINTS" id="PR00390">
    <property type="entry name" value="PHPHLIPASEC"/>
</dbReference>
<dbReference type="PANTHER" id="PTHR10336:SF102">
    <property type="entry name" value="INACTIVE PHOSPHOLIPASE C-LIKE PROTEIN 1"/>
    <property type="match status" value="1"/>
</dbReference>
<dbReference type="InterPro" id="IPR000909">
    <property type="entry name" value="PLipase_C_PInositol-sp_X_dom"/>
</dbReference>
<evidence type="ECO:0000259" key="4">
    <source>
        <dbReference type="PROSITE" id="PS50004"/>
    </source>
</evidence>
<keyword evidence="2" id="KW-0443">Lipid metabolism</keyword>
<feature type="domain" description="C2" evidence="4">
    <location>
        <begin position="660"/>
        <end position="791"/>
    </location>
</feature>
<feature type="non-terminal residue" evidence="6">
    <location>
        <position position="1368"/>
    </location>
</feature>
<dbReference type="SMART" id="SM00239">
    <property type="entry name" value="C2"/>
    <property type="match status" value="1"/>
</dbReference>
<accession>A0ABV0X2U1</accession>
<dbReference type="Pfam" id="PF00168">
    <property type="entry name" value="C2"/>
    <property type="match status" value="1"/>
</dbReference>
<dbReference type="Pfam" id="PF00387">
    <property type="entry name" value="PI-PLC-Y"/>
    <property type="match status" value="1"/>
</dbReference>
<dbReference type="Pfam" id="PF09279">
    <property type="entry name" value="EF-hand_like"/>
    <property type="match status" value="1"/>
</dbReference>
<proteinExistence type="predicted"/>
<dbReference type="PROSITE" id="PS50004">
    <property type="entry name" value="C2"/>
    <property type="match status" value="1"/>
</dbReference>
<protein>
    <recommendedName>
        <fullName evidence="2">Phosphoinositide phospholipase C</fullName>
        <ecNumber evidence="2">3.1.4.11</ecNumber>
    </recommendedName>
</protein>
<dbReference type="SMART" id="SM00149">
    <property type="entry name" value="PLCYc"/>
    <property type="match status" value="1"/>
</dbReference>
<name>A0ABV0X2U1_9TELE</name>
<evidence type="ECO:0000256" key="3">
    <source>
        <dbReference type="SAM" id="MobiDB-lite"/>
    </source>
</evidence>
<dbReference type="PROSITE" id="PS50007">
    <property type="entry name" value="PIPLC_X_DOMAIN"/>
    <property type="match status" value="1"/>
</dbReference>
<evidence type="ECO:0000256" key="2">
    <source>
        <dbReference type="RuleBase" id="RU361133"/>
    </source>
</evidence>
<gene>
    <name evidence="6" type="ORF">XENORESO_015888</name>
</gene>
<dbReference type="CDD" id="cd00275">
    <property type="entry name" value="C2_PLC_like"/>
    <property type="match status" value="1"/>
</dbReference>
<evidence type="ECO:0000256" key="1">
    <source>
        <dbReference type="ARBA" id="ARBA00023224"/>
    </source>
</evidence>
<feature type="compositionally biased region" description="Pro residues" evidence="3">
    <location>
        <begin position="552"/>
        <end position="566"/>
    </location>
</feature>
<organism evidence="6 7">
    <name type="scientific">Xenotaenia resolanae</name>
    <dbReference type="NCBI Taxonomy" id="208358"/>
    <lineage>
        <taxon>Eukaryota</taxon>
        <taxon>Metazoa</taxon>
        <taxon>Chordata</taxon>
        <taxon>Craniata</taxon>
        <taxon>Vertebrata</taxon>
        <taxon>Euteleostomi</taxon>
        <taxon>Actinopterygii</taxon>
        <taxon>Neopterygii</taxon>
        <taxon>Teleostei</taxon>
        <taxon>Neoteleostei</taxon>
        <taxon>Acanthomorphata</taxon>
        <taxon>Ovalentaria</taxon>
        <taxon>Atherinomorphae</taxon>
        <taxon>Cyprinodontiformes</taxon>
        <taxon>Goodeidae</taxon>
        <taxon>Xenotaenia</taxon>
    </lineage>
</organism>
<dbReference type="SUPFAM" id="SSF51695">
    <property type="entry name" value="PLC-like phosphodiesterases"/>
    <property type="match status" value="1"/>
</dbReference>
<dbReference type="SMART" id="SM00148">
    <property type="entry name" value="PLCXc"/>
    <property type="match status" value="1"/>
</dbReference>
<feature type="domain" description="PI-PLC Y-box" evidence="5">
    <location>
        <begin position="568"/>
        <end position="660"/>
    </location>
</feature>
<dbReference type="InterPro" id="IPR000008">
    <property type="entry name" value="C2_dom"/>
</dbReference>
<dbReference type="InterPro" id="IPR011992">
    <property type="entry name" value="EF-hand-dom_pair"/>
</dbReference>
<dbReference type="Proteomes" id="UP001444071">
    <property type="component" value="Unassembled WGS sequence"/>
</dbReference>
<dbReference type="SUPFAM" id="SSF50729">
    <property type="entry name" value="PH domain-like"/>
    <property type="match status" value="1"/>
</dbReference>
<evidence type="ECO:0000259" key="5">
    <source>
        <dbReference type="PROSITE" id="PS50008"/>
    </source>
</evidence>
<feature type="region of interest" description="Disordered" evidence="3">
    <location>
        <begin position="462"/>
        <end position="493"/>
    </location>
</feature>
<dbReference type="CDD" id="cd13364">
    <property type="entry name" value="PH_PLC_eta"/>
    <property type="match status" value="1"/>
</dbReference>
<reference evidence="6 7" key="1">
    <citation type="submission" date="2021-06" db="EMBL/GenBank/DDBJ databases">
        <authorList>
            <person name="Palmer J.M."/>
        </authorList>
    </citation>
    <scope>NUCLEOTIDE SEQUENCE [LARGE SCALE GENOMIC DNA]</scope>
    <source>
        <strain evidence="6 7">XR_2019</strain>
        <tissue evidence="6">Muscle</tissue>
    </source>
</reference>
<keyword evidence="2" id="KW-0378">Hydrolase</keyword>
<evidence type="ECO:0000313" key="6">
    <source>
        <dbReference type="EMBL" id="MEQ2274927.1"/>
    </source>
</evidence>
<comment type="caution">
    <text evidence="6">The sequence shown here is derived from an EMBL/GenBank/DDBJ whole genome shotgun (WGS) entry which is preliminary data.</text>
</comment>
<sequence>MQGGCELKKIRPNSRVYCRFYTLDADLSCLRWEPSKKDADRARLDVSSIREVRTGKSTETFLHNGPLSEHLAEEAAFSIIHGDEYQSLDLVALSADVANIWVTGLRYLLAHPSIIGGAGGVGGGPSDGGSVAVEGSLGSKMRSEWLTAEFAQVDEDGYGIVSEDVAVATVCKLCPGIKEAKVRLRFKEIQRSKEKLTSHVTREEFQEAYCELCTRPDVYFLLVQLSQDRECLDPQDLRLFLETEQGLSLATTEGCWELLKRYEPSAHGRERGLLGLDGFAQYLQSPECQVLDPEHLGVCQDMNLPLSHYYISTSYRSYLLDDQVHGRADLGGLIKALQSGCRCLELGVTDGPDGEPLLGVDFGPDISRHHHHHHHHHHAPVTIRSALEVVNKYAFLTSQYPLLLYLCHRCSPGQQRTMAHHLKKVFGSRLYTPEALHVSLGGRATTLPSPEQLKGKILIVGKKLPPEEEGSDGEVSEEDEEIGGGGPLAGRRMTIPGEEELGVVLVVPPPSQPRKLSLNKEMSDLVAVARTSSRSFYAQRGSYRKTQQQSPPSSPSSPGSPIPPELPYWTMCSLGEGEAGRLTSESPEDLVMFTKRTLTRVRPSSVRLDSSNPNPQGYWKGGVQLVALNQQTPGAMLDLHRGRFSQNGGCGYVLRPAVMRDEVSYFSAHTHGCVPGVPPQTLRIKVISAHNLPKPQGSGAKGEVIDPYVVLELHGVPADCAEQRTRTAAQNQDEPMFDETFEFQISSFTSQLLVLIINGAKTWNHVSPSSVCIKIFSDPEMHQNWRILLWVLAPRHSAFPPKGVIGVLVPLSVPSRQVHLSCLCFSSNPDQNPCLASGSNIRCCSAGLRLCELQVPGFQELFTVWSTRSEQVYQAKISAVKMFPCFGTIFSGVRTPGSTSRHINGVSFCVSNGLGADCSSSWCSSEFREMDVQEQSDLSFGPSADSPKVWKKFADLFLRSVPSKTEQQLLRLSEQDSAAETQTDHGSGCEDGSIFDFLPNSVFLMSHQWSLTGIVSSQVQDAAVCKVLQQNHRGERVTLGSQYFLLLVCLLASAALIPLRPNRAGMEPSFPSSLWTFSFGNLILDVLVLAGVFPCCRNRSVADLQVLAELKTLLITSSAELLLERGGNNWLLVHSCSFFCWTCLSMLGVWLGGQTRVLAPSLGWLWLCNGLCCVCAARRSLKQSGHCFRARGVGAPPAPAQTNLQDCFVFLMNVSSWLCRKTAPPCGESEVTYQQAKPGYSRDLRRTIRSQNLGPSTEVLGMFLLRVDEADISSLSQSEARLSVRTVDRLVVLRCRDVMRDSRSTVRSAASGGVSLQAVCCLFNWHRWIPAMFSLTKYHLFCHAAVSVLARKRHTLIIHVFTLCFTPS</sequence>
<dbReference type="EMBL" id="JAHRIM010080591">
    <property type="protein sequence ID" value="MEQ2274927.1"/>
    <property type="molecule type" value="Genomic_DNA"/>
</dbReference>
<comment type="catalytic activity">
    <reaction evidence="2">
        <text>a 1,2-diacyl-sn-glycero-3-phospho-(1D-myo-inositol-4,5-bisphosphate) + H2O = 1D-myo-inositol 1,4,5-trisphosphate + a 1,2-diacyl-sn-glycerol + H(+)</text>
        <dbReference type="Rhea" id="RHEA:33179"/>
        <dbReference type="ChEBI" id="CHEBI:15377"/>
        <dbReference type="ChEBI" id="CHEBI:15378"/>
        <dbReference type="ChEBI" id="CHEBI:17815"/>
        <dbReference type="ChEBI" id="CHEBI:58456"/>
        <dbReference type="ChEBI" id="CHEBI:203600"/>
        <dbReference type="EC" id="3.1.4.11"/>
    </reaction>
</comment>
<dbReference type="Gene3D" id="3.20.20.190">
    <property type="entry name" value="Phosphatidylinositol (PI) phosphodiesterase"/>
    <property type="match status" value="1"/>
</dbReference>
<dbReference type="SUPFAM" id="SSF47473">
    <property type="entry name" value="EF-hand"/>
    <property type="match status" value="1"/>
</dbReference>
<dbReference type="InterPro" id="IPR015359">
    <property type="entry name" value="PLC_EF-hand-like"/>
</dbReference>
<keyword evidence="1" id="KW-0807">Transducer</keyword>
<dbReference type="Pfam" id="PF00388">
    <property type="entry name" value="PI-PLC-X"/>
    <property type="match status" value="1"/>
</dbReference>
<dbReference type="CDD" id="cd16222">
    <property type="entry name" value="EFh_PRIP1"/>
    <property type="match status" value="1"/>
</dbReference>
<dbReference type="SUPFAM" id="SSF49562">
    <property type="entry name" value="C2 domain (Calcium/lipid-binding domain, CaLB)"/>
    <property type="match status" value="1"/>
</dbReference>
<feature type="compositionally biased region" description="Acidic residues" evidence="3">
    <location>
        <begin position="467"/>
        <end position="482"/>
    </location>
</feature>
<dbReference type="Gene3D" id="1.10.238.10">
    <property type="entry name" value="EF-hand"/>
    <property type="match status" value="1"/>
</dbReference>
<dbReference type="Pfam" id="PF16457">
    <property type="entry name" value="PH_12"/>
    <property type="match status" value="1"/>
</dbReference>
<dbReference type="Gene3D" id="2.60.40.150">
    <property type="entry name" value="C2 domain"/>
    <property type="match status" value="1"/>
</dbReference>
<dbReference type="InterPro" id="IPR001192">
    <property type="entry name" value="PI-PLC_fam"/>
</dbReference>
<dbReference type="PROSITE" id="PS50008">
    <property type="entry name" value="PIPLC_Y_DOMAIN"/>
    <property type="match status" value="1"/>
</dbReference>
<evidence type="ECO:0000313" key="7">
    <source>
        <dbReference type="Proteomes" id="UP001444071"/>
    </source>
</evidence>
<dbReference type="EC" id="3.1.4.11" evidence="2"/>
<dbReference type="InterPro" id="IPR017946">
    <property type="entry name" value="PLC-like_Pdiesterase_TIM-brl"/>
</dbReference>
<dbReference type="InterPro" id="IPR001849">
    <property type="entry name" value="PH_domain"/>
</dbReference>
<dbReference type="InterPro" id="IPR001711">
    <property type="entry name" value="PLipase_C_Pinositol-sp_Y"/>
</dbReference>
<dbReference type="Gene3D" id="2.30.29.30">
    <property type="entry name" value="Pleckstrin-homology domain (PH domain)/Phosphotyrosine-binding domain (PTB)"/>
    <property type="match status" value="1"/>
</dbReference>
<keyword evidence="2" id="KW-0442">Lipid degradation</keyword>